<name>A0A7I8DGM4_9BACL</name>
<sequence length="50" mass="5976">MWYKQKSPLQANDMHKKILTAMYNSKVDKAIKLMEEHIEEIKLYTVADYS</sequence>
<reference evidence="1 2" key="1">
    <citation type="submission" date="2020-08" db="EMBL/GenBank/DDBJ databases">
        <title>Complete Genome Sequence of Effusibacillus dendaii Strain skT53, Isolated from Farmland soil.</title>
        <authorList>
            <person name="Konishi T."/>
            <person name="Kawasaki H."/>
        </authorList>
    </citation>
    <scope>NUCLEOTIDE SEQUENCE [LARGE SCALE GENOMIC DNA]</scope>
    <source>
        <strain evidence="2">skT53</strain>
    </source>
</reference>
<evidence type="ECO:0000313" key="2">
    <source>
        <dbReference type="Proteomes" id="UP000593802"/>
    </source>
</evidence>
<evidence type="ECO:0008006" key="3">
    <source>
        <dbReference type="Google" id="ProtNLM"/>
    </source>
</evidence>
<organism evidence="1 2">
    <name type="scientific">Effusibacillus dendaii</name>
    <dbReference type="NCBI Taxonomy" id="2743772"/>
    <lineage>
        <taxon>Bacteria</taxon>
        <taxon>Bacillati</taxon>
        <taxon>Bacillota</taxon>
        <taxon>Bacilli</taxon>
        <taxon>Bacillales</taxon>
        <taxon>Alicyclobacillaceae</taxon>
        <taxon>Effusibacillus</taxon>
    </lineage>
</organism>
<protein>
    <recommendedName>
        <fullName evidence="3">FCD domain-containing protein</fullName>
    </recommendedName>
</protein>
<evidence type="ECO:0000313" key="1">
    <source>
        <dbReference type="EMBL" id="BCJ86951.1"/>
    </source>
</evidence>
<keyword evidence="2" id="KW-1185">Reference proteome</keyword>
<dbReference type="KEGG" id="eff:skT53_19360"/>
<dbReference type="Proteomes" id="UP000593802">
    <property type="component" value="Chromosome"/>
</dbReference>
<gene>
    <name evidence="1" type="ORF">skT53_19360</name>
</gene>
<proteinExistence type="predicted"/>
<dbReference type="AlphaFoldDB" id="A0A7I8DGM4"/>
<accession>A0A7I8DGM4</accession>
<dbReference type="EMBL" id="AP023366">
    <property type="protein sequence ID" value="BCJ86951.1"/>
    <property type="molecule type" value="Genomic_DNA"/>
</dbReference>